<dbReference type="EMBL" id="CAJVPJ010001312">
    <property type="protein sequence ID" value="CAG8586033.1"/>
    <property type="molecule type" value="Genomic_DNA"/>
</dbReference>
<evidence type="ECO:0000313" key="4">
    <source>
        <dbReference type="EMBL" id="CAG8586033.1"/>
    </source>
</evidence>
<dbReference type="SUPFAM" id="SSF53474">
    <property type="entry name" value="alpha/beta-Hydrolases"/>
    <property type="match status" value="1"/>
</dbReference>
<evidence type="ECO:0000256" key="2">
    <source>
        <dbReference type="ARBA" id="ARBA00038334"/>
    </source>
</evidence>
<dbReference type="AlphaFoldDB" id="A0A9N9G7C7"/>
<comment type="similarity">
    <text evidence="2">Belongs to the AB hydrolase superfamily. Epoxide hydrolase family.</text>
</comment>
<dbReference type="OrthoDB" id="408373at2759"/>
<accession>A0A9N9G7C7</accession>
<keyword evidence="1" id="KW-0378">Hydrolase</keyword>
<proteinExistence type="inferred from homology"/>
<evidence type="ECO:0000256" key="1">
    <source>
        <dbReference type="ARBA" id="ARBA00022801"/>
    </source>
</evidence>
<dbReference type="InterPro" id="IPR029058">
    <property type="entry name" value="AB_hydrolase_fold"/>
</dbReference>
<protein>
    <submittedName>
        <fullName evidence="4">7553_t:CDS:1</fullName>
    </submittedName>
</protein>
<name>A0A9N9G7C7_9GLOM</name>
<evidence type="ECO:0000259" key="3">
    <source>
        <dbReference type="Pfam" id="PF00561"/>
    </source>
</evidence>
<dbReference type="Pfam" id="PF00561">
    <property type="entry name" value="Abhydrolase_1"/>
    <property type="match status" value="1"/>
</dbReference>
<gene>
    <name evidence="4" type="ORF">POCULU_LOCUS6729</name>
</gene>
<dbReference type="InterPro" id="IPR000073">
    <property type="entry name" value="AB_hydrolase_1"/>
</dbReference>
<comment type="caution">
    <text evidence="4">The sequence shown here is derived from an EMBL/GenBank/DDBJ whole genome shotgun (WGS) entry which is preliminary data.</text>
</comment>
<organism evidence="4 5">
    <name type="scientific">Paraglomus occultum</name>
    <dbReference type="NCBI Taxonomy" id="144539"/>
    <lineage>
        <taxon>Eukaryota</taxon>
        <taxon>Fungi</taxon>
        <taxon>Fungi incertae sedis</taxon>
        <taxon>Mucoromycota</taxon>
        <taxon>Glomeromycotina</taxon>
        <taxon>Glomeromycetes</taxon>
        <taxon>Paraglomerales</taxon>
        <taxon>Paraglomeraceae</taxon>
        <taxon>Paraglomus</taxon>
    </lineage>
</organism>
<dbReference type="InterPro" id="IPR000639">
    <property type="entry name" value="Epox_hydrolase-like"/>
</dbReference>
<dbReference type="Gene3D" id="3.40.50.1820">
    <property type="entry name" value="alpha/beta hydrolase"/>
    <property type="match status" value="1"/>
</dbReference>
<dbReference type="PANTHER" id="PTHR43329">
    <property type="entry name" value="EPOXIDE HYDROLASE"/>
    <property type="match status" value="1"/>
</dbReference>
<keyword evidence="5" id="KW-1185">Reference proteome</keyword>
<dbReference type="PRINTS" id="PR00412">
    <property type="entry name" value="EPOXHYDRLASE"/>
</dbReference>
<evidence type="ECO:0000313" key="5">
    <source>
        <dbReference type="Proteomes" id="UP000789572"/>
    </source>
</evidence>
<sequence>MASKRKLDPLLPRSFRHKYSFINGITYHYVDEGPELAQTLVLCHGFPDLWYGWRYQIPFLVDKGYRVIVPDLRGYGETEAPYCPPNDIREYGAKNVCKDLTELLNQIKVQKAIFIGHDWGGHIAWRMAIFHPDRVISVIGQVCIGICCPYVPPQETFLSPEAIAEIIPSLAYQVYFAHPKAEIELDTNIELFFKAIYRKHEDHIKLYDGKSLLGPIGETHIEDSSLLSKQELNYIIEQYKKGGFHGPLNWYKVRSVNFQDEKGARKHVTIPCLGIVAMNDPYIVPEMSKEMPKYFTSLTMKYVEGSGHWILLEHADKVNELLGEFLDKVKAKDGKSNNHDSHDIKAKL</sequence>
<dbReference type="PRINTS" id="PR00111">
    <property type="entry name" value="ABHYDROLASE"/>
</dbReference>
<feature type="domain" description="AB hydrolase-1" evidence="3">
    <location>
        <begin position="39"/>
        <end position="315"/>
    </location>
</feature>
<dbReference type="GO" id="GO:0016787">
    <property type="term" value="F:hydrolase activity"/>
    <property type="evidence" value="ECO:0007669"/>
    <property type="project" value="UniProtKB-KW"/>
</dbReference>
<dbReference type="Proteomes" id="UP000789572">
    <property type="component" value="Unassembled WGS sequence"/>
</dbReference>
<reference evidence="4" key="1">
    <citation type="submission" date="2021-06" db="EMBL/GenBank/DDBJ databases">
        <authorList>
            <person name="Kallberg Y."/>
            <person name="Tangrot J."/>
            <person name="Rosling A."/>
        </authorList>
    </citation>
    <scope>NUCLEOTIDE SEQUENCE</scope>
    <source>
        <strain evidence="4">IA702</strain>
    </source>
</reference>